<dbReference type="EMBL" id="CAJMWZ010003219">
    <property type="protein sequence ID" value="CAE6471570.1"/>
    <property type="molecule type" value="Genomic_DNA"/>
</dbReference>
<evidence type="ECO:0000313" key="3">
    <source>
        <dbReference type="EMBL" id="CAE6471570.1"/>
    </source>
</evidence>
<evidence type="ECO:0000313" key="4">
    <source>
        <dbReference type="Proteomes" id="UP000663850"/>
    </source>
</evidence>
<name>A0A8H3C2G0_9AGAM</name>
<organism evidence="3 4">
    <name type="scientific">Rhizoctonia solani</name>
    <dbReference type="NCBI Taxonomy" id="456999"/>
    <lineage>
        <taxon>Eukaryota</taxon>
        <taxon>Fungi</taxon>
        <taxon>Dikarya</taxon>
        <taxon>Basidiomycota</taxon>
        <taxon>Agaricomycotina</taxon>
        <taxon>Agaricomycetes</taxon>
        <taxon>Cantharellales</taxon>
        <taxon>Ceratobasidiaceae</taxon>
        <taxon>Rhizoctonia</taxon>
    </lineage>
</organism>
<dbReference type="Proteomes" id="UP000663850">
    <property type="component" value="Unassembled WGS sequence"/>
</dbReference>
<feature type="compositionally biased region" description="Polar residues" evidence="1">
    <location>
        <begin position="113"/>
        <end position="164"/>
    </location>
</feature>
<feature type="compositionally biased region" description="Polar residues" evidence="1">
    <location>
        <begin position="60"/>
        <end position="79"/>
    </location>
</feature>
<feature type="region of interest" description="Disordered" evidence="1">
    <location>
        <begin position="1"/>
        <end position="164"/>
    </location>
</feature>
<comment type="caution">
    <text evidence="3">The sequence shown here is derived from an EMBL/GenBank/DDBJ whole genome shotgun (WGS) entry which is preliminary data.</text>
</comment>
<proteinExistence type="predicted"/>
<protein>
    <recommendedName>
        <fullName evidence="2">DUF6532 domain-containing protein</fullName>
    </recommendedName>
</protein>
<dbReference type="AlphaFoldDB" id="A0A8H3C2G0"/>
<dbReference type="InterPro" id="IPR045341">
    <property type="entry name" value="DUF6532"/>
</dbReference>
<sequence>MLRRSARHGVGKAYSNSQAPIPVTPYEPISKQARHSVPFLDGQDDIPRSDDEDGAPPPISNTHAQPSLGSGSEPANESNLLAPEQFSVASLTQQAPSSSYPVNELLDPFPLGNTATSDQPPTPASRSPTLDYQSSASPTGGLSSEQTPLTTHGDSGGSNCPYQSAPMSSRNFLASTAPLASTDPVTSIGIPPVISSEPARILDNHGTLAFQLSQTVSSLPNTLANVEQRQNIRHRNRQYIEEALRYGPTKCHAHGYVVEWYARHKPQIYAPNPKGSSNLSAHADNSKKYQGSFSIVEQHLMFPAGHSMVYDIICVDPFPVGYASIQRGISFAESAIPTRLGTEGPSDALQRFMKNKLPRQRNDLIKLVSGGIISKYGLPAVAEFDDLDAYHRTSDLIQDDSFVNSEDSQEVGTYKFTHPAIALVLKLLFFKFNPKLGMIFIDRLVASDPSNTLWHNTRRDTSPEALRGMPLEAIAFACILIKHVLFNYKQVTTGDPIARFEGKEYTSHWGRFYRKLTGLPNLGELRKGLLEAIKTHYISEHPYDPNESMVESDILW</sequence>
<dbReference type="Pfam" id="PF20149">
    <property type="entry name" value="DUF6532"/>
    <property type="match status" value="1"/>
</dbReference>
<feature type="compositionally biased region" description="Basic residues" evidence="1">
    <location>
        <begin position="1"/>
        <end position="10"/>
    </location>
</feature>
<evidence type="ECO:0000259" key="2">
    <source>
        <dbReference type="Pfam" id="PF20149"/>
    </source>
</evidence>
<evidence type="ECO:0000256" key="1">
    <source>
        <dbReference type="SAM" id="MobiDB-lite"/>
    </source>
</evidence>
<feature type="domain" description="DUF6532" evidence="2">
    <location>
        <begin position="312"/>
        <end position="517"/>
    </location>
</feature>
<feature type="compositionally biased region" description="Polar residues" evidence="1">
    <location>
        <begin position="87"/>
        <end position="101"/>
    </location>
</feature>
<accession>A0A8H3C2G0</accession>
<gene>
    <name evidence="3" type="ORF">RDB_LOCUS63630</name>
</gene>
<reference evidence="3" key="1">
    <citation type="submission" date="2021-01" db="EMBL/GenBank/DDBJ databases">
        <authorList>
            <person name="Kaushik A."/>
        </authorList>
    </citation>
    <scope>NUCLEOTIDE SEQUENCE</scope>
    <source>
        <strain evidence="3">Type strain: AG8-Rh-89/</strain>
    </source>
</reference>